<evidence type="ECO:0000313" key="2">
    <source>
        <dbReference type="Proteomes" id="UP000008912"/>
    </source>
</evidence>
<reference evidence="1" key="2">
    <citation type="submission" date="2025-08" db="UniProtKB">
        <authorList>
            <consortium name="Ensembl"/>
        </authorList>
    </citation>
    <scope>IDENTIFICATION</scope>
</reference>
<dbReference type="AlphaFoldDB" id="A0A7N5JP81"/>
<proteinExistence type="predicted"/>
<sequence>YFLYTQKSYPFKECTPSQMVAVLGGTGESSGVVRLLEIIAHFPLENPVFKYPPNGHSIL</sequence>
<dbReference type="Proteomes" id="UP000008912">
    <property type="component" value="Unassembled WGS sequence"/>
</dbReference>
<evidence type="ECO:0000313" key="1">
    <source>
        <dbReference type="Ensembl" id="ENSAMEP00000028227.1"/>
    </source>
</evidence>
<reference evidence="1" key="3">
    <citation type="submission" date="2025-09" db="UniProtKB">
        <authorList>
            <consortium name="Ensembl"/>
        </authorList>
    </citation>
    <scope>IDENTIFICATION</scope>
</reference>
<organism evidence="1 2">
    <name type="scientific">Ailuropoda melanoleuca</name>
    <name type="common">Giant panda</name>
    <dbReference type="NCBI Taxonomy" id="9646"/>
    <lineage>
        <taxon>Eukaryota</taxon>
        <taxon>Metazoa</taxon>
        <taxon>Chordata</taxon>
        <taxon>Craniata</taxon>
        <taxon>Vertebrata</taxon>
        <taxon>Euteleostomi</taxon>
        <taxon>Mammalia</taxon>
        <taxon>Eutheria</taxon>
        <taxon>Laurasiatheria</taxon>
        <taxon>Carnivora</taxon>
        <taxon>Caniformia</taxon>
        <taxon>Ursidae</taxon>
        <taxon>Ailuropoda</taxon>
    </lineage>
</organism>
<dbReference type="Ensembl" id="ENSAMET00000026812.1">
    <property type="protein sequence ID" value="ENSAMEP00000028227.1"/>
    <property type="gene ID" value="ENSAMEG00000026326.1"/>
</dbReference>
<accession>A0A7N5JP81</accession>
<name>A0A7N5JP81_AILME</name>
<protein>
    <submittedName>
        <fullName evidence="1">Uncharacterized protein</fullName>
    </submittedName>
</protein>
<dbReference type="GeneTree" id="ENSGT00950000185617"/>
<dbReference type="InParanoid" id="A0A7N5JP81"/>
<keyword evidence="2" id="KW-1185">Reference proteome</keyword>
<reference evidence="1 2" key="1">
    <citation type="journal article" date="2010" name="Nature">
        <title>The sequence and de novo assembly of the giant panda genome.</title>
        <authorList>
            <person name="Li R."/>
            <person name="Fan W."/>
            <person name="Tian G."/>
            <person name="Zhu H."/>
            <person name="He L."/>
            <person name="Cai J."/>
            <person name="Huang Q."/>
            <person name="Cai Q."/>
            <person name="Li B."/>
            <person name="Bai Y."/>
            <person name="Zhang Z."/>
            <person name="Zhang Y."/>
            <person name="Wang W."/>
            <person name="Li J."/>
            <person name="Wei F."/>
            <person name="Li H."/>
            <person name="Jian M."/>
            <person name="Li J."/>
            <person name="Zhang Z."/>
            <person name="Nielsen R."/>
            <person name="Li D."/>
            <person name="Gu W."/>
            <person name="Yang Z."/>
            <person name="Xuan Z."/>
            <person name="Ryder O.A."/>
            <person name="Leung F.C."/>
            <person name="Zhou Y."/>
            <person name="Cao J."/>
            <person name="Sun X."/>
            <person name="Fu Y."/>
            <person name="Fang X."/>
            <person name="Guo X."/>
            <person name="Wang B."/>
            <person name="Hou R."/>
            <person name="Shen F."/>
            <person name="Mu B."/>
            <person name="Ni P."/>
            <person name="Lin R."/>
            <person name="Qian W."/>
            <person name="Wang G."/>
            <person name="Yu C."/>
            <person name="Nie W."/>
            <person name="Wang J."/>
            <person name="Wu Z."/>
            <person name="Liang H."/>
            <person name="Min J."/>
            <person name="Wu Q."/>
            <person name="Cheng S."/>
            <person name="Ruan J."/>
            <person name="Wang M."/>
            <person name="Shi Z."/>
            <person name="Wen M."/>
            <person name="Liu B."/>
            <person name="Ren X."/>
            <person name="Zheng H."/>
            <person name="Dong D."/>
            <person name="Cook K."/>
            <person name="Shan G."/>
            <person name="Zhang H."/>
            <person name="Kosiol C."/>
            <person name="Xie X."/>
            <person name="Lu Z."/>
            <person name="Zheng H."/>
            <person name="Li Y."/>
            <person name="Steiner C.C."/>
            <person name="Lam T.T."/>
            <person name="Lin S."/>
            <person name="Zhang Q."/>
            <person name="Li G."/>
            <person name="Tian J."/>
            <person name="Gong T."/>
            <person name="Liu H."/>
            <person name="Zhang D."/>
            <person name="Fang L."/>
            <person name="Ye C."/>
            <person name="Zhang J."/>
            <person name="Hu W."/>
            <person name="Xu A."/>
            <person name="Ren Y."/>
            <person name="Zhang G."/>
            <person name="Bruford M.W."/>
            <person name="Li Q."/>
            <person name="Ma L."/>
            <person name="Guo Y."/>
            <person name="An N."/>
            <person name="Hu Y."/>
            <person name="Zheng Y."/>
            <person name="Shi Y."/>
            <person name="Li Z."/>
            <person name="Liu Q."/>
            <person name="Chen Y."/>
            <person name="Zhao J."/>
            <person name="Qu N."/>
            <person name="Zhao S."/>
            <person name="Tian F."/>
            <person name="Wang X."/>
            <person name="Wang H."/>
            <person name="Xu L."/>
            <person name="Liu X."/>
            <person name="Vinar T."/>
            <person name="Wang Y."/>
            <person name="Lam T.W."/>
            <person name="Yiu S.M."/>
            <person name="Liu S."/>
            <person name="Zhang H."/>
            <person name="Li D."/>
            <person name="Huang Y."/>
            <person name="Wang X."/>
            <person name="Yang G."/>
            <person name="Jiang Z."/>
            <person name="Wang J."/>
            <person name="Qin N."/>
            <person name="Li L."/>
            <person name="Li J."/>
            <person name="Bolund L."/>
            <person name="Kristiansen K."/>
            <person name="Wong G.K."/>
            <person name="Olson M."/>
            <person name="Zhang X."/>
            <person name="Li S."/>
            <person name="Yang H."/>
            <person name="Wang J."/>
            <person name="Wang J."/>
        </authorList>
    </citation>
    <scope>NUCLEOTIDE SEQUENCE [LARGE SCALE GENOMIC DNA]</scope>
</reference>